<dbReference type="PANTHER" id="PTHR36503">
    <property type="entry name" value="BLR2520 PROTEIN"/>
    <property type="match status" value="1"/>
</dbReference>
<dbReference type="SUPFAM" id="SSF54593">
    <property type="entry name" value="Glyoxalase/Bleomycin resistance protein/Dihydroxybiphenyl dioxygenase"/>
    <property type="match status" value="1"/>
</dbReference>
<sequence length="116" mass="11857">MTVTGLARAIVSVADLDAALRFYRDVLGLPVVAPAPDVAMLALPGGTDLMLHQRPSRPSDAGVALSFAVDDVDATVDAAVSAGCGVLDAPADQPWGERQAVLTDPDGHVVCVVARP</sequence>
<dbReference type="InterPro" id="IPR004360">
    <property type="entry name" value="Glyas_Fos-R_dOase_dom"/>
</dbReference>
<proteinExistence type="predicted"/>
<dbReference type="Gene3D" id="3.10.180.10">
    <property type="entry name" value="2,3-Dihydroxybiphenyl 1,2-Dioxygenase, domain 1"/>
    <property type="match status" value="1"/>
</dbReference>
<reference evidence="3" key="1">
    <citation type="journal article" date="2019" name="Int. J. Syst. Evol. Microbiol.">
        <title>The Global Catalogue of Microorganisms (GCM) 10K type strain sequencing project: providing services to taxonomists for standard genome sequencing and annotation.</title>
        <authorList>
            <consortium name="The Broad Institute Genomics Platform"/>
            <consortium name="The Broad Institute Genome Sequencing Center for Infectious Disease"/>
            <person name="Wu L."/>
            <person name="Ma J."/>
        </authorList>
    </citation>
    <scope>NUCLEOTIDE SEQUENCE [LARGE SCALE GENOMIC DNA]</scope>
    <source>
        <strain evidence="3">CCUG 49018</strain>
    </source>
</reference>
<dbReference type="PROSITE" id="PS51819">
    <property type="entry name" value="VOC"/>
    <property type="match status" value="1"/>
</dbReference>
<name>A0ABW3VG01_9PSEU</name>
<feature type="domain" description="VOC" evidence="1">
    <location>
        <begin position="5"/>
        <end position="115"/>
    </location>
</feature>
<gene>
    <name evidence="2" type="ORF">ACFQ34_11740</name>
</gene>
<dbReference type="EMBL" id="JBHTMB010000095">
    <property type="protein sequence ID" value="MFD1233957.1"/>
    <property type="molecule type" value="Genomic_DNA"/>
</dbReference>
<dbReference type="InterPro" id="IPR029068">
    <property type="entry name" value="Glyas_Bleomycin-R_OHBP_Dase"/>
</dbReference>
<comment type="caution">
    <text evidence="2">The sequence shown here is derived from an EMBL/GenBank/DDBJ whole genome shotgun (WGS) entry which is preliminary data.</text>
</comment>
<organism evidence="2 3">
    <name type="scientific">Pseudonocardia benzenivorans</name>
    <dbReference type="NCBI Taxonomy" id="228005"/>
    <lineage>
        <taxon>Bacteria</taxon>
        <taxon>Bacillati</taxon>
        <taxon>Actinomycetota</taxon>
        <taxon>Actinomycetes</taxon>
        <taxon>Pseudonocardiales</taxon>
        <taxon>Pseudonocardiaceae</taxon>
        <taxon>Pseudonocardia</taxon>
    </lineage>
</organism>
<dbReference type="RefSeq" id="WP_013678180.1">
    <property type="nucleotide sequence ID" value="NZ_BAABKS010000065.1"/>
</dbReference>
<evidence type="ECO:0000313" key="2">
    <source>
        <dbReference type="EMBL" id="MFD1233957.1"/>
    </source>
</evidence>
<dbReference type="PANTHER" id="PTHR36503:SF3">
    <property type="entry name" value="BLR0126 PROTEIN"/>
    <property type="match status" value="1"/>
</dbReference>
<dbReference type="Proteomes" id="UP001597182">
    <property type="component" value="Unassembled WGS sequence"/>
</dbReference>
<evidence type="ECO:0000259" key="1">
    <source>
        <dbReference type="PROSITE" id="PS51819"/>
    </source>
</evidence>
<protein>
    <submittedName>
        <fullName evidence="2">VOC family protein</fullName>
    </submittedName>
</protein>
<dbReference type="Pfam" id="PF00903">
    <property type="entry name" value="Glyoxalase"/>
    <property type="match status" value="1"/>
</dbReference>
<evidence type="ECO:0000313" key="3">
    <source>
        <dbReference type="Proteomes" id="UP001597182"/>
    </source>
</evidence>
<dbReference type="InterPro" id="IPR037523">
    <property type="entry name" value="VOC_core"/>
</dbReference>
<keyword evidence="3" id="KW-1185">Reference proteome</keyword>
<accession>A0ABW3VG01</accession>